<evidence type="ECO:0000313" key="9">
    <source>
        <dbReference type="EMBL" id="CEP02615.1"/>
    </source>
</evidence>
<dbReference type="PROSITE" id="PS01159">
    <property type="entry name" value="WW_DOMAIN_1"/>
    <property type="match status" value="2"/>
</dbReference>
<evidence type="ECO:0000313" key="12">
    <source>
        <dbReference type="Proteomes" id="UP000290189"/>
    </source>
</evidence>
<dbReference type="OrthoDB" id="3045089at2759"/>
<accession>A0A0G4J505</accession>
<feature type="domain" description="C2" evidence="7">
    <location>
        <begin position="1"/>
        <end position="118"/>
    </location>
</feature>
<comment type="subcellular location">
    <subcellularLocation>
        <location evidence="2">Cytoplasm</location>
    </subcellularLocation>
    <subcellularLocation>
        <location evidence="1">Nucleus</location>
    </subcellularLocation>
</comment>
<dbReference type="GO" id="GO:0045944">
    <property type="term" value="P:positive regulation of transcription by RNA polymerase II"/>
    <property type="evidence" value="ECO:0007669"/>
    <property type="project" value="TreeGrafter"/>
</dbReference>
<evidence type="ECO:0000313" key="10">
    <source>
        <dbReference type="EMBL" id="SPQ94745.1"/>
    </source>
</evidence>
<dbReference type="GO" id="GO:0005634">
    <property type="term" value="C:nucleus"/>
    <property type="evidence" value="ECO:0007669"/>
    <property type="project" value="UniProtKB-SubCell"/>
</dbReference>
<protein>
    <recommendedName>
        <fullName evidence="13">WW domain-containing protein</fullName>
    </recommendedName>
</protein>
<reference evidence="9 11" key="1">
    <citation type="submission" date="2015-02" db="EMBL/GenBank/DDBJ databases">
        <authorList>
            <person name="Chooi Y.-H."/>
        </authorList>
    </citation>
    <scope>NUCLEOTIDE SEQUENCE [LARGE SCALE GENOMIC DNA]</scope>
    <source>
        <strain evidence="9">E3</strain>
    </source>
</reference>
<dbReference type="CDD" id="cd00030">
    <property type="entry name" value="C2"/>
    <property type="match status" value="1"/>
</dbReference>
<evidence type="ECO:0000259" key="8">
    <source>
        <dbReference type="PROSITE" id="PS50020"/>
    </source>
</evidence>
<dbReference type="OMA" id="WECRIDD"/>
<feature type="domain" description="WW" evidence="8">
    <location>
        <begin position="467"/>
        <end position="501"/>
    </location>
</feature>
<feature type="region of interest" description="Disordered" evidence="6">
    <location>
        <begin position="675"/>
        <end position="709"/>
    </location>
</feature>
<dbReference type="CDD" id="cd00201">
    <property type="entry name" value="WW"/>
    <property type="match status" value="2"/>
</dbReference>
<evidence type="ECO:0000256" key="3">
    <source>
        <dbReference type="ARBA" id="ARBA00022490"/>
    </source>
</evidence>
<dbReference type="InterPro" id="IPR000008">
    <property type="entry name" value="C2_dom"/>
</dbReference>
<name>A0A0G4J505_PLABS</name>
<dbReference type="InterPro" id="IPR035892">
    <property type="entry name" value="C2_domain_sf"/>
</dbReference>
<dbReference type="EMBL" id="OVEO01000003">
    <property type="protein sequence ID" value="SPQ94745.1"/>
    <property type="molecule type" value="Genomic_DNA"/>
</dbReference>
<dbReference type="InterPro" id="IPR001202">
    <property type="entry name" value="WW_dom"/>
</dbReference>
<feature type="coiled-coil region" evidence="5">
    <location>
        <begin position="574"/>
        <end position="601"/>
    </location>
</feature>
<gene>
    <name evidence="9" type="ORF">PBRA_002582</name>
    <name evidence="10" type="ORF">PLBR_LOCUS1960</name>
</gene>
<keyword evidence="4" id="KW-0539">Nucleus</keyword>
<dbReference type="STRING" id="37360.A0A0G4J505"/>
<dbReference type="PROSITE" id="PS50004">
    <property type="entry name" value="C2"/>
    <property type="match status" value="1"/>
</dbReference>
<dbReference type="Proteomes" id="UP000290189">
    <property type="component" value="Unassembled WGS sequence"/>
</dbReference>
<geneLocation type="mitochondrion" evidence="10"/>
<feature type="domain" description="WW" evidence="8">
    <location>
        <begin position="397"/>
        <end position="430"/>
    </location>
</feature>
<evidence type="ECO:0000256" key="4">
    <source>
        <dbReference type="ARBA" id="ARBA00023242"/>
    </source>
</evidence>
<dbReference type="SMART" id="SM00239">
    <property type="entry name" value="C2"/>
    <property type="match status" value="1"/>
</dbReference>
<evidence type="ECO:0008006" key="13">
    <source>
        <dbReference type="Google" id="ProtNLM"/>
    </source>
</evidence>
<dbReference type="AlphaFoldDB" id="A0A0G4J505"/>
<proteinExistence type="predicted"/>
<dbReference type="EMBL" id="CDSF01000133">
    <property type="protein sequence ID" value="CEP02615.1"/>
    <property type="molecule type" value="Genomic_DNA"/>
</dbReference>
<dbReference type="PANTHER" id="PTHR17616:SF8">
    <property type="entry name" value="TRANSCRIPTIONAL COACTIVATOR YORKIE"/>
    <property type="match status" value="1"/>
</dbReference>
<dbReference type="Pfam" id="PF00168">
    <property type="entry name" value="C2"/>
    <property type="match status" value="1"/>
</dbReference>
<dbReference type="InterPro" id="IPR036020">
    <property type="entry name" value="WW_dom_sf"/>
</dbReference>
<keyword evidence="10" id="KW-0496">Mitochondrion</keyword>
<evidence type="ECO:0000256" key="2">
    <source>
        <dbReference type="ARBA" id="ARBA00004496"/>
    </source>
</evidence>
<dbReference type="GO" id="GO:0005737">
    <property type="term" value="C:cytoplasm"/>
    <property type="evidence" value="ECO:0007669"/>
    <property type="project" value="UniProtKB-SubCell"/>
</dbReference>
<dbReference type="PROSITE" id="PS50020">
    <property type="entry name" value="WW_DOMAIN_2"/>
    <property type="match status" value="3"/>
</dbReference>
<sequence>MSSGAGVSRFIVHIADIGASGLAGQANSDSQTVNPFCRIDFANKYRLLQTEFIEDDDAPSWSTTFTFVFATVQCLEDVNVVFSVFDRSDNGHEVTLLGSATIDLYTVATGPVSQDFQLITDDASAPAGHIAMAIEMIQICDRVICCVSNLALISNVDESCNLARARVDLSFSNRRDTAVQSEVIDVVDQLSTRWQQVPPLPLSGSVVDLENALINLTVMVQQRPSDTEASAQWVQFGQCQLPMSDFHPSRTEIQLFDEKLHGGISKGVDHVTGTIVFVNGPTMSQMLGGANTHDGVHPGALAWDDAPTPSRSKLQGPIPSELPGLDRFSSLRATICWRAPTVALCDATLCITGIRRRVCDEDYLQPLPRGWTLAVDETGTVFFRYHPTKQTTWLDPRYLPPGWEQSITLDGDVFFFSHVTKNSTWTDPRSLPPTWGLAVEAVGPNARPLFVDHSCAIANTSTTIDPRALPDHYTQHIEPETGSVYYKDHHRRLTTWDDPREDMTREDLLERIEQHVAGFLARQMQHAKEQRLTQSIPGPVQERRLLAIDDDVAEFQQWYTQSESRWANERDDRERGERAKMKAAEAKLNELKATNTSTLEALEIKWQQEIAAKREAFLAQCDFAVRSMKKEIAELARKIDDDRKQWVEDMIQMKSFAIREQVQLRRQRRAAIEQSLRDLVQADQDRKADPAPSTPGDGPAHRNPEPAGI</sequence>
<evidence type="ECO:0000256" key="1">
    <source>
        <dbReference type="ARBA" id="ARBA00004123"/>
    </source>
</evidence>
<dbReference type="Pfam" id="PF00397">
    <property type="entry name" value="WW"/>
    <property type="match status" value="1"/>
</dbReference>
<dbReference type="SUPFAM" id="SSF51045">
    <property type="entry name" value="WW domain"/>
    <property type="match status" value="3"/>
</dbReference>
<dbReference type="Proteomes" id="UP000039324">
    <property type="component" value="Unassembled WGS sequence"/>
</dbReference>
<reference evidence="10 12" key="2">
    <citation type="submission" date="2018-03" db="EMBL/GenBank/DDBJ databases">
        <authorList>
            <person name="Fogelqvist J."/>
        </authorList>
    </citation>
    <scope>NUCLEOTIDE SEQUENCE [LARGE SCALE GENOMIC DNA]</scope>
</reference>
<keyword evidence="5" id="KW-0175">Coiled coil</keyword>
<evidence type="ECO:0000256" key="6">
    <source>
        <dbReference type="SAM" id="MobiDB-lite"/>
    </source>
</evidence>
<evidence type="ECO:0000256" key="5">
    <source>
        <dbReference type="SAM" id="Coils"/>
    </source>
</evidence>
<dbReference type="SUPFAM" id="SSF49562">
    <property type="entry name" value="C2 domain (Calcium/lipid-binding domain, CaLB)"/>
    <property type="match status" value="1"/>
</dbReference>
<feature type="compositionally biased region" description="Basic and acidic residues" evidence="6">
    <location>
        <begin position="699"/>
        <end position="709"/>
    </location>
</feature>
<organism evidence="9 11">
    <name type="scientific">Plasmodiophora brassicae</name>
    <name type="common">Clubroot disease agent</name>
    <dbReference type="NCBI Taxonomy" id="37360"/>
    <lineage>
        <taxon>Eukaryota</taxon>
        <taxon>Sar</taxon>
        <taxon>Rhizaria</taxon>
        <taxon>Endomyxa</taxon>
        <taxon>Phytomyxea</taxon>
        <taxon>Plasmodiophorida</taxon>
        <taxon>Plasmodiophoridae</taxon>
        <taxon>Plasmodiophora</taxon>
    </lineage>
</organism>
<keyword evidence="11" id="KW-1185">Reference proteome</keyword>
<feature type="domain" description="WW" evidence="8">
    <location>
        <begin position="365"/>
        <end position="398"/>
    </location>
</feature>
<keyword evidence="3" id="KW-0963">Cytoplasm</keyword>
<evidence type="ECO:0000259" key="7">
    <source>
        <dbReference type="PROSITE" id="PS50004"/>
    </source>
</evidence>
<dbReference type="SMART" id="SM00456">
    <property type="entry name" value="WW"/>
    <property type="match status" value="3"/>
</dbReference>
<dbReference type="InterPro" id="IPR051583">
    <property type="entry name" value="YAP1"/>
</dbReference>
<dbReference type="Gene3D" id="2.20.70.10">
    <property type="match status" value="3"/>
</dbReference>
<dbReference type="GO" id="GO:0035329">
    <property type="term" value="P:hippo signaling"/>
    <property type="evidence" value="ECO:0007669"/>
    <property type="project" value="TreeGrafter"/>
</dbReference>
<dbReference type="GO" id="GO:0003713">
    <property type="term" value="F:transcription coactivator activity"/>
    <property type="evidence" value="ECO:0007669"/>
    <property type="project" value="TreeGrafter"/>
</dbReference>
<dbReference type="PANTHER" id="PTHR17616">
    <property type="entry name" value="YES-ASSOCIATED PROTEIN YAP1 FAMILY MEMBER"/>
    <property type="match status" value="1"/>
</dbReference>
<evidence type="ECO:0000313" key="11">
    <source>
        <dbReference type="Proteomes" id="UP000039324"/>
    </source>
</evidence>
<dbReference type="Gene3D" id="2.60.40.150">
    <property type="entry name" value="C2 domain"/>
    <property type="match status" value="1"/>
</dbReference>